<dbReference type="Gene3D" id="1.20.950.20">
    <property type="entry name" value="Transmembrane di-heme cytochromes, Chain C"/>
    <property type="match status" value="1"/>
</dbReference>
<feature type="compositionally biased region" description="Polar residues" evidence="6">
    <location>
        <begin position="255"/>
        <end position="269"/>
    </location>
</feature>
<gene>
    <name evidence="9" type="ORF">ACFFIO_03295</name>
</gene>
<evidence type="ECO:0000259" key="8">
    <source>
        <dbReference type="Pfam" id="PF01292"/>
    </source>
</evidence>
<dbReference type="Pfam" id="PF01292">
    <property type="entry name" value="Ni_hydr_CYTB"/>
    <property type="match status" value="1"/>
</dbReference>
<feature type="domain" description="Cytochrome b561 bacterial/Ni-hydrogenase" evidence="8">
    <location>
        <begin position="329"/>
        <end position="527"/>
    </location>
</feature>
<feature type="compositionally biased region" description="Low complexity" evidence="6">
    <location>
        <begin position="82"/>
        <end position="94"/>
    </location>
</feature>
<feature type="compositionally biased region" description="Low complexity" evidence="6">
    <location>
        <begin position="47"/>
        <end position="71"/>
    </location>
</feature>
<dbReference type="InterPro" id="IPR016174">
    <property type="entry name" value="Di-haem_cyt_TM"/>
</dbReference>
<feature type="compositionally biased region" description="Low complexity" evidence="6">
    <location>
        <begin position="178"/>
        <end position="189"/>
    </location>
</feature>
<feature type="transmembrane region" description="Helical" evidence="7">
    <location>
        <begin position="495"/>
        <end position="516"/>
    </location>
</feature>
<evidence type="ECO:0000313" key="9">
    <source>
        <dbReference type="EMBL" id="MFC0247522.1"/>
    </source>
</evidence>
<organism evidence="9 10">
    <name type="scientific">Citricoccus parietis</name>
    <dbReference type="NCBI Taxonomy" id="592307"/>
    <lineage>
        <taxon>Bacteria</taxon>
        <taxon>Bacillati</taxon>
        <taxon>Actinomycetota</taxon>
        <taxon>Actinomycetes</taxon>
        <taxon>Micrococcales</taxon>
        <taxon>Micrococcaceae</taxon>
        <taxon>Citricoccus</taxon>
    </lineage>
</organism>
<evidence type="ECO:0000256" key="6">
    <source>
        <dbReference type="SAM" id="MobiDB-lite"/>
    </source>
</evidence>
<accession>A0ABV6F1W9</accession>
<feature type="transmembrane region" description="Helical" evidence="7">
    <location>
        <begin position="331"/>
        <end position="351"/>
    </location>
</feature>
<keyword evidence="3 7" id="KW-0812">Transmembrane</keyword>
<evidence type="ECO:0000256" key="3">
    <source>
        <dbReference type="ARBA" id="ARBA00022692"/>
    </source>
</evidence>
<evidence type="ECO:0000256" key="1">
    <source>
        <dbReference type="ARBA" id="ARBA00004651"/>
    </source>
</evidence>
<feature type="region of interest" description="Disordered" evidence="6">
    <location>
        <begin position="1"/>
        <end position="274"/>
    </location>
</feature>
<feature type="transmembrane region" description="Helical" evidence="7">
    <location>
        <begin position="453"/>
        <end position="474"/>
    </location>
</feature>
<protein>
    <submittedName>
        <fullName evidence="9">Cytochrome b/b6 domain-containing protein</fullName>
    </submittedName>
</protein>
<evidence type="ECO:0000256" key="5">
    <source>
        <dbReference type="ARBA" id="ARBA00023136"/>
    </source>
</evidence>
<feature type="transmembrane region" description="Helical" evidence="7">
    <location>
        <begin position="281"/>
        <end position="301"/>
    </location>
</feature>
<dbReference type="InterPro" id="IPR011577">
    <property type="entry name" value="Cyt_b561_bac/Ni-Hgenase"/>
</dbReference>
<evidence type="ECO:0000313" key="10">
    <source>
        <dbReference type="Proteomes" id="UP001589766"/>
    </source>
</evidence>
<keyword evidence="10" id="KW-1185">Reference proteome</keyword>
<sequence>MSSEQNPGQSPARRRMAGYTPVAAQPEAQATEHEVPAPAVSEPEATAPEAQVPEQATAAQTPAPAEQPEPVSAAQPAAPTNQPEQTPEPAATEAPARKRRMGSAPAPAAAATTPAPADQGASPAGSETPAAEPAAGERAASPAASNAPAAPAAGAPKRRMGGAPAAQAAAPSAPAPETPAAGTGEAAAAPKKRMGGASAPAKTRMGGAPAAGSASSASTGATSPAAAPSSAIAAPAASSTASPSGTAAPTASANRPPSGTSTKPGTADQQPKERPAWVRPAVIIGGLVVVAAAVVLGARWLRTLEGVQEFIATYDGHSTQLDAAPEGMPWWMGWQHFFNMFLIVLIIRTGLQVRNERKPPGYWTAKKGSFFSPKSNTPKKVSLTQWLHQSLDVLWVLNGLIFVILLIVTGHWMRIVPTDWDVFPNMLSGAIQYASLDWPTENGWVHYNALQTVAYGFTVFIAAPLAILSGIRFSTWWPDNAERLNKIYPVEWARATHFPVMIYFVAFTIVHVFLVFFTGALRNLNHMYTSRDVVDWWGLVIFLVSLVVIAAAWFLTKPMFTTPIAARMGKISK</sequence>
<evidence type="ECO:0000256" key="2">
    <source>
        <dbReference type="ARBA" id="ARBA00022475"/>
    </source>
</evidence>
<keyword evidence="2" id="KW-1003">Cell membrane</keyword>
<reference evidence="9 10" key="1">
    <citation type="submission" date="2024-09" db="EMBL/GenBank/DDBJ databases">
        <authorList>
            <person name="Sun Q."/>
            <person name="Mori K."/>
        </authorList>
    </citation>
    <scope>NUCLEOTIDE SEQUENCE [LARGE SCALE GENOMIC DNA]</scope>
    <source>
        <strain evidence="9 10">CCM 7609</strain>
    </source>
</reference>
<comment type="subcellular location">
    <subcellularLocation>
        <location evidence="1">Cell membrane</location>
        <topology evidence="1">Multi-pass membrane protein</topology>
    </subcellularLocation>
</comment>
<name>A0ABV6F1W9_9MICC</name>
<dbReference type="EMBL" id="JBHLWH010000010">
    <property type="protein sequence ID" value="MFC0247522.1"/>
    <property type="molecule type" value="Genomic_DNA"/>
</dbReference>
<feature type="transmembrane region" description="Helical" evidence="7">
    <location>
        <begin position="393"/>
        <end position="413"/>
    </location>
</feature>
<keyword evidence="4 7" id="KW-1133">Transmembrane helix</keyword>
<dbReference type="RefSeq" id="WP_378040176.1">
    <property type="nucleotide sequence ID" value="NZ_JBHLWH010000010.1"/>
</dbReference>
<feature type="compositionally biased region" description="Low complexity" evidence="6">
    <location>
        <begin position="104"/>
        <end position="172"/>
    </location>
</feature>
<evidence type="ECO:0000256" key="7">
    <source>
        <dbReference type="SAM" id="Phobius"/>
    </source>
</evidence>
<feature type="compositionally biased region" description="Low complexity" evidence="6">
    <location>
        <begin position="206"/>
        <end position="253"/>
    </location>
</feature>
<feature type="transmembrane region" description="Helical" evidence="7">
    <location>
        <begin position="536"/>
        <end position="555"/>
    </location>
</feature>
<proteinExistence type="predicted"/>
<dbReference type="Proteomes" id="UP001589766">
    <property type="component" value="Unassembled WGS sequence"/>
</dbReference>
<keyword evidence="5 7" id="KW-0472">Membrane</keyword>
<comment type="caution">
    <text evidence="9">The sequence shown here is derived from an EMBL/GenBank/DDBJ whole genome shotgun (WGS) entry which is preliminary data.</text>
</comment>
<evidence type="ECO:0000256" key="4">
    <source>
        <dbReference type="ARBA" id="ARBA00022989"/>
    </source>
</evidence>
<dbReference type="SUPFAM" id="SSF81342">
    <property type="entry name" value="Transmembrane di-heme cytochromes"/>
    <property type="match status" value="1"/>
</dbReference>